<feature type="transmembrane region" description="Helical" evidence="7">
    <location>
        <begin position="414"/>
        <end position="431"/>
    </location>
</feature>
<dbReference type="GO" id="GO:0022857">
    <property type="term" value="F:transmembrane transporter activity"/>
    <property type="evidence" value="ECO:0007669"/>
    <property type="project" value="InterPro"/>
</dbReference>
<feature type="transmembrane region" description="Helical" evidence="7">
    <location>
        <begin position="37"/>
        <end position="58"/>
    </location>
</feature>
<dbReference type="InterPro" id="IPR011701">
    <property type="entry name" value="MFS"/>
</dbReference>
<proteinExistence type="predicted"/>
<keyword evidence="3" id="KW-1003">Cell membrane</keyword>
<dbReference type="PANTHER" id="PTHR42718:SF46">
    <property type="entry name" value="BLR6921 PROTEIN"/>
    <property type="match status" value="1"/>
</dbReference>
<keyword evidence="2" id="KW-0813">Transport</keyword>
<protein>
    <submittedName>
        <fullName evidence="9">Putative MFS family arabinose efflux permease</fullName>
    </submittedName>
</protein>
<dbReference type="Pfam" id="PF07690">
    <property type="entry name" value="MFS_1"/>
    <property type="match status" value="1"/>
</dbReference>
<comment type="caution">
    <text evidence="9">The sequence shown here is derived from an EMBL/GenBank/DDBJ whole genome shotgun (WGS) entry which is preliminary data.</text>
</comment>
<dbReference type="InterPro" id="IPR020846">
    <property type="entry name" value="MFS_dom"/>
</dbReference>
<dbReference type="GO" id="GO:0005886">
    <property type="term" value="C:plasma membrane"/>
    <property type="evidence" value="ECO:0007669"/>
    <property type="project" value="UniProtKB-SubCell"/>
</dbReference>
<dbReference type="OrthoDB" id="3281800at2"/>
<evidence type="ECO:0000259" key="8">
    <source>
        <dbReference type="PROSITE" id="PS50850"/>
    </source>
</evidence>
<dbReference type="PANTHER" id="PTHR42718">
    <property type="entry name" value="MAJOR FACILITATOR SUPERFAMILY MULTIDRUG TRANSPORTER MFSC"/>
    <property type="match status" value="1"/>
</dbReference>
<feature type="transmembrane region" description="Helical" evidence="7">
    <location>
        <begin position="382"/>
        <end position="402"/>
    </location>
</feature>
<feature type="transmembrane region" description="Helical" evidence="7">
    <location>
        <begin position="289"/>
        <end position="310"/>
    </location>
</feature>
<evidence type="ECO:0000256" key="4">
    <source>
        <dbReference type="ARBA" id="ARBA00022692"/>
    </source>
</evidence>
<dbReference type="PROSITE" id="PS50850">
    <property type="entry name" value="MFS"/>
    <property type="match status" value="1"/>
</dbReference>
<dbReference type="Proteomes" id="UP000294911">
    <property type="component" value="Unassembled WGS sequence"/>
</dbReference>
<keyword evidence="5 7" id="KW-1133">Transmembrane helix</keyword>
<name>A0A4R2QND6_9PSEU</name>
<feature type="domain" description="Major facilitator superfamily (MFS) profile" evidence="8">
    <location>
        <begin position="1"/>
        <end position="438"/>
    </location>
</feature>
<evidence type="ECO:0000256" key="2">
    <source>
        <dbReference type="ARBA" id="ARBA00022448"/>
    </source>
</evidence>
<organism evidence="9 10">
    <name type="scientific">Tamaricihabitans halophyticus</name>
    <dbReference type="NCBI Taxonomy" id="1262583"/>
    <lineage>
        <taxon>Bacteria</taxon>
        <taxon>Bacillati</taxon>
        <taxon>Actinomycetota</taxon>
        <taxon>Actinomycetes</taxon>
        <taxon>Pseudonocardiales</taxon>
        <taxon>Pseudonocardiaceae</taxon>
        <taxon>Tamaricihabitans</taxon>
    </lineage>
</organism>
<dbReference type="Gene3D" id="1.20.1250.20">
    <property type="entry name" value="MFS general substrate transporter like domains"/>
    <property type="match status" value="1"/>
</dbReference>
<feature type="transmembrane region" description="Helical" evidence="7">
    <location>
        <begin position="342"/>
        <end position="361"/>
    </location>
</feature>
<reference evidence="9 10" key="1">
    <citation type="submission" date="2019-03" db="EMBL/GenBank/DDBJ databases">
        <title>Genomic Encyclopedia of Type Strains, Phase IV (KMG-IV): sequencing the most valuable type-strain genomes for metagenomic binning, comparative biology and taxonomic classification.</title>
        <authorList>
            <person name="Goeker M."/>
        </authorList>
    </citation>
    <scope>NUCLEOTIDE SEQUENCE [LARGE SCALE GENOMIC DNA]</scope>
    <source>
        <strain evidence="9 10">DSM 45765</strain>
    </source>
</reference>
<gene>
    <name evidence="9" type="ORF">EV191_110135</name>
</gene>
<evidence type="ECO:0000256" key="6">
    <source>
        <dbReference type="ARBA" id="ARBA00023136"/>
    </source>
</evidence>
<feature type="transmembrane region" description="Helical" evidence="7">
    <location>
        <begin position="258"/>
        <end position="277"/>
    </location>
</feature>
<sequence>MAPLVASALLNPINSTLIAVALIPIGHSLGASPAETAWLISALYLATAIGQPLMGLLVDRFGPRRVLLVGAGIVVLAGAGGLLALSLEWLVGVRALLGIGTCAAFPAAMTILRYRAEDAATEVPRRSLATLAIAAQTTMAIGPAFGGVLIMLFGWPSIFAVNVPLGVVAIVLALRWLPKDDRTANRTPLTKVDLGGILLFSLAMFAVLLFVMDPAPRSAYLLLIGIVVGGAFILVELRVRTPFVDLRTLRANRPILRTYLRQALAFLIIYAIMFGYVQWLEQGRGLSESVAGILLLPMSGMAIGTAALAARGRGVRAKLLVSGIVLGAGAGMLLFTHTASPLLLLLGIALVFGIAQGLTSVTNQTVLQAQAPTEQLGTLSGLFRSAQYVGAIGASTLIAFAYGAEASSAGLHQLAWLLIGASALLVLVIALDRSLSRKTLTGHTKRAAAAA</sequence>
<keyword evidence="10" id="KW-1185">Reference proteome</keyword>
<dbReference type="EMBL" id="SLXQ01000010">
    <property type="protein sequence ID" value="TCP48575.1"/>
    <property type="molecule type" value="Genomic_DNA"/>
</dbReference>
<evidence type="ECO:0000256" key="5">
    <source>
        <dbReference type="ARBA" id="ARBA00022989"/>
    </source>
</evidence>
<dbReference type="SUPFAM" id="SSF103473">
    <property type="entry name" value="MFS general substrate transporter"/>
    <property type="match status" value="1"/>
</dbReference>
<feature type="transmembrane region" description="Helical" evidence="7">
    <location>
        <begin position="93"/>
        <end position="116"/>
    </location>
</feature>
<feature type="transmembrane region" description="Helical" evidence="7">
    <location>
        <begin position="158"/>
        <end position="177"/>
    </location>
</feature>
<keyword evidence="6 7" id="KW-0472">Membrane</keyword>
<feature type="transmembrane region" description="Helical" evidence="7">
    <location>
        <begin position="189"/>
        <end position="212"/>
    </location>
</feature>
<accession>A0A4R2QND6</accession>
<dbReference type="AlphaFoldDB" id="A0A4R2QND6"/>
<evidence type="ECO:0000256" key="1">
    <source>
        <dbReference type="ARBA" id="ARBA00004651"/>
    </source>
</evidence>
<feature type="transmembrane region" description="Helical" evidence="7">
    <location>
        <begin position="317"/>
        <end position="336"/>
    </location>
</feature>
<comment type="subcellular location">
    <subcellularLocation>
        <location evidence="1">Cell membrane</location>
        <topology evidence="1">Multi-pass membrane protein</topology>
    </subcellularLocation>
</comment>
<dbReference type="RefSeq" id="WP_132878848.1">
    <property type="nucleotide sequence ID" value="NZ_SLXQ01000010.1"/>
</dbReference>
<evidence type="ECO:0000256" key="7">
    <source>
        <dbReference type="SAM" id="Phobius"/>
    </source>
</evidence>
<evidence type="ECO:0000313" key="10">
    <source>
        <dbReference type="Proteomes" id="UP000294911"/>
    </source>
</evidence>
<feature type="transmembrane region" description="Helical" evidence="7">
    <location>
        <begin position="128"/>
        <end position="152"/>
    </location>
</feature>
<evidence type="ECO:0000313" key="9">
    <source>
        <dbReference type="EMBL" id="TCP48575.1"/>
    </source>
</evidence>
<evidence type="ECO:0000256" key="3">
    <source>
        <dbReference type="ARBA" id="ARBA00022475"/>
    </source>
</evidence>
<keyword evidence="4 7" id="KW-0812">Transmembrane</keyword>
<feature type="transmembrane region" description="Helical" evidence="7">
    <location>
        <begin position="218"/>
        <end position="237"/>
    </location>
</feature>
<dbReference type="InterPro" id="IPR036259">
    <property type="entry name" value="MFS_trans_sf"/>
</dbReference>
<feature type="transmembrane region" description="Helical" evidence="7">
    <location>
        <begin position="65"/>
        <end position="87"/>
    </location>
</feature>